<feature type="compositionally biased region" description="Basic and acidic residues" evidence="1">
    <location>
        <begin position="305"/>
        <end position="317"/>
    </location>
</feature>
<protein>
    <submittedName>
        <fullName evidence="2 4">Uncharacterized protein</fullName>
    </submittedName>
</protein>
<gene>
    <name evidence="2" type="ORF">HNAJ_LOCUS2518</name>
</gene>
<evidence type="ECO:0000313" key="4">
    <source>
        <dbReference type="WBParaSite" id="HNAJ_0000251901-mRNA-1"/>
    </source>
</evidence>
<reference evidence="2 3" key="2">
    <citation type="submission" date="2018-11" db="EMBL/GenBank/DDBJ databases">
        <authorList>
            <consortium name="Pathogen Informatics"/>
        </authorList>
    </citation>
    <scope>NUCLEOTIDE SEQUENCE [LARGE SCALE GENOMIC DNA]</scope>
</reference>
<feature type="region of interest" description="Disordered" evidence="1">
    <location>
        <begin position="158"/>
        <end position="214"/>
    </location>
</feature>
<feature type="region of interest" description="Disordered" evidence="1">
    <location>
        <begin position="340"/>
        <end position="377"/>
    </location>
</feature>
<dbReference type="EMBL" id="UZAE01001241">
    <property type="protein sequence ID" value="VDN98377.1"/>
    <property type="molecule type" value="Genomic_DNA"/>
</dbReference>
<feature type="compositionally biased region" description="Polar residues" evidence="1">
    <location>
        <begin position="356"/>
        <end position="367"/>
    </location>
</feature>
<dbReference type="Proteomes" id="UP000278807">
    <property type="component" value="Unassembled WGS sequence"/>
</dbReference>
<evidence type="ECO:0000313" key="3">
    <source>
        <dbReference type="Proteomes" id="UP000278807"/>
    </source>
</evidence>
<evidence type="ECO:0000256" key="1">
    <source>
        <dbReference type="SAM" id="MobiDB-lite"/>
    </source>
</evidence>
<keyword evidence="3" id="KW-1185">Reference proteome</keyword>
<reference evidence="4" key="1">
    <citation type="submission" date="2017-02" db="UniProtKB">
        <authorList>
            <consortium name="WormBaseParasite"/>
        </authorList>
    </citation>
    <scope>IDENTIFICATION</scope>
</reference>
<dbReference type="AlphaFoldDB" id="A0A0R3T631"/>
<name>A0A0R3T631_RODNA</name>
<feature type="compositionally biased region" description="Basic and acidic residues" evidence="1">
    <location>
        <begin position="344"/>
        <end position="354"/>
    </location>
</feature>
<feature type="compositionally biased region" description="Acidic residues" evidence="1">
    <location>
        <begin position="368"/>
        <end position="377"/>
    </location>
</feature>
<accession>A0A0R3T631</accession>
<feature type="compositionally biased region" description="Polar residues" evidence="1">
    <location>
        <begin position="174"/>
        <end position="196"/>
    </location>
</feature>
<proteinExistence type="predicted"/>
<feature type="region of interest" description="Disordered" evidence="1">
    <location>
        <begin position="294"/>
        <end position="322"/>
    </location>
</feature>
<sequence>MNSHVRPESSIRGFKRRSNIFHHDTVTARAISRLSQAVARMTANDTAGTSANSIEDTHRKKFTSSTSLIQLRVQTVGLNDTSSTFGLFTQRSYLPRATSPLPLLTTGSKRSYSYVVGHSRPLDTHLPFPSALSSSSRRMTNLNRFHQHQPIICDDATSSDTSMLSITPPRSEPSVGSSADLSSCANESHPTVLHSSYRQKRRRKRRKDGQNSHFTGLADDCRWNHWRISNPPIDDDERVHRTSKRVDILDIDDEDSSEEGPIKKARVTEKVLEIPPSFHSQGRCKCGNHQLRRTASLSPKRSHRHFGESHEGSEALSKKLRKPTKFRKSLLNSRQSTPLISHSVHCDGMPHDNQFEEFSSSQPLNGNSDEDADGKSF</sequence>
<dbReference type="WBParaSite" id="HNAJ_0000251901-mRNA-1">
    <property type="protein sequence ID" value="HNAJ_0000251901-mRNA-1"/>
    <property type="gene ID" value="HNAJ_0000251901"/>
</dbReference>
<evidence type="ECO:0000313" key="2">
    <source>
        <dbReference type="EMBL" id="VDN98377.1"/>
    </source>
</evidence>
<organism evidence="4">
    <name type="scientific">Rodentolepis nana</name>
    <name type="common">Dwarf tapeworm</name>
    <name type="synonym">Hymenolepis nana</name>
    <dbReference type="NCBI Taxonomy" id="102285"/>
    <lineage>
        <taxon>Eukaryota</taxon>
        <taxon>Metazoa</taxon>
        <taxon>Spiralia</taxon>
        <taxon>Lophotrochozoa</taxon>
        <taxon>Platyhelminthes</taxon>
        <taxon>Cestoda</taxon>
        <taxon>Eucestoda</taxon>
        <taxon>Cyclophyllidea</taxon>
        <taxon>Hymenolepididae</taxon>
        <taxon>Rodentolepis</taxon>
    </lineage>
</organism>
<feature type="compositionally biased region" description="Basic residues" evidence="1">
    <location>
        <begin position="197"/>
        <end position="207"/>
    </location>
</feature>
<dbReference type="OrthoDB" id="6265569at2759"/>